<keyword evidence="6" id="KW-0949">S-adenosyl-L-methionine</keyword>
<protein>
    <recommendedName>
        <fullName evidence="3">Uroporphyrinogen-III C-methyltransferase</fullName>
        <ecNumber evidence="2">2.1.1.107</ecNumber>
    </recommendedName>
    <alternativeName>
        <fullName evidence="8">Uroporphyrinogen III methylase</fullName>
    </alternativeName>
</protein>
<evidence type="ECO:0000256" key="9">
    <source>
        <dbReference type="RuleBase" id="RU003960"/>
    </source>
</evidence>
<name>A0A2T6C8D4_9BACL</name>
<gene>
    <name evidence="12" type="ORF">C8P63_10270</name>
</gene>
<dbReference type="Gene3D" id="3.30.950.10">
    <property type="entry name" value="Methyltransferase, Cobalt-precorrin-4 Transmethylase, Domain 2"/>
    <property type="match status" value="1"/>
</dbReference>
<dbReference type="SUPFAM" id="SSF53790">
    <property type="entry name" value="Tetrapyrrole methylase"/>
    <property type="match status" value="1"/>
</dbReference>
<dbReference type="EMBL" id="QBKR01000002">
    <property type="protein sequence ID" value="PTX64577.1"/>
    <property type="molecule type" value="Genomic_DNA"/>
</dbReference>
<dbReference type="Pfam" id="PF02602">
    <property type="entry name" value="HEM4"/>
    <property type="match status" value="1"/>
</dbReference>
<dbReference type="InterPro" id="IPR003043">
    <property type="entry name" value="Uropor_MeTrfase_CS"/>
</dbReference>
<dbReference type="GO" id="GO:0032259">
    <property type="term" value="P:methylation"/>
    <property type="evidence" value="ECO:0007669"/>
    <property type="project" value="UniProtKB-KW"/>
</dbReference>
<reference evidence="12 13" key="1">
    <citation type="submission" date="2018-04" db="EMBL/GenBank/DDBJ databases">
        <title>Genomic Encyclopedia of Archaeal and Bacterial Type Strains, Phase II (KMG-II): from individual species to whole genera.</title>
        <authorList>
            <person name="Goeker M."/>
        </authorList>
    </citation>
    <scope>NUCLEOTIDE SEQUENCE [LARGE SCALE GENOMIC DNA]</scope>
    <source>
        <strain evidence="12 13">DSM 45787</strain>
    </source>
</reference>
<keyword evidence="7" id="KW-0627">Porphyrin biosynthesis</keyword>
<dbReference type="InterPro" id="IPR036108">
    <property type="entry name" value="4pyrrol_syn_uPrphyn_synt_sf"/>
</dbReference>
<organism evidence="12 13">
    <name type="scientific">Melghirimyces profundicolus</name>
    <dbReference type="NCBI Taxonomy" id="1242148"/>
    <lineage>
        <taxon>Bacteria</taxon>
        <taxon>Bacillati</taxon>
        <taxon>Bacillota</taxon>
        <taxon>Bacilli</taxon>
        <taxon>Bacillales</taxon>
        <taxon>Thermoactinomycetaceae</taxon>
        <taxon>Melghirimyces</taxon>
    </lineage>
</organism>
<dbReference type="FunFam" id="3.30.950.10:FF:000001">
    <property type="entry name" value="Siroheme synthase"/>
    <property type="match status" value="1"/>
</dbReference>
<dbReference type="PANTHER" id="PTHR45790:SF3">
    <property type="entry name" value="S-ADENOSYL-L-METHIONINE-DEPENDENT UROPORPHYRINOGEN III METHYLTRANSFERASE, CHLOROPLASTIC"/>
    <property type="match status" value="1"/>
</dbReference>
<dbReference type="EC" id="2.1.1.107" evidence="2"/>
<feature type="domain" description="Tetrapyrrole methylase" evidence="10">
    <location>
        <begin position="7"/>
        <end position="218"/>
    </location>
</feature>
<sequence length="501" mass="55613">MKRRGRVLIVGAGPGDPGLLTVRGQKMLREADVVLYDRLVNPRLLTEASPHCRKIDVGKRPDRPGMTQEQIHQMLLEHSKTGATVVRLKGGDPFVFGRGGEEAAFLKKEGIPFEVIPGISSSTAVPAYAGIPVTHRDAGSSYTVVTGHEHPDKKQNSVCWEHLAKGAETLVILMGVKHLPTIRDALLKHGRSPDTPVALVRWGTRADQQTLTGTLANIVQKVRETGFRAPAVIVVGQVVLKRGELAWFEDKPLFGQRILIPRSRNERGRLANRVEELGGEAVDFPVSETVSLPGMEEALRCLPESEALLYADEPAVKLFLERFLETKDIRSLERFRIFTPDREAEEGLKRFGIRAETEVDGPVSRPAEGTALLLHTHPLEKRWTFRFNRRFPNLRTIRLGEHRPVAKTGAERLEERLDWVVFSNSHMVEAMMEGLTKLGMDRRSLFGRVRVACMGSLAAEAARKQGLEVEVGLSESTPEELVQSIARAITRSRTAEAMGEG</sequence>
<dbReference type="PROSITE" id="PS00840">
    <property type="entry name" value="SUMT_2"/>
    <property type="match status" value="1"/>
</dbReference>
<evidence type="ECO:0000259" key="11">
    <source>
        <dbReference type="Pfam" id="PF02602"/>
    </source>
</evidence>
<dbReference type="InterPro" id="IPR003754">
    <property type="entry name" value="4pyrrol_synth_uPrphyn_synth"/>
</dbReference>
<keyword evidence="5 9" id="KW-0808">Transferase</keyword>
<dbReference type="PANTHER" id="PTHR45790">
    <property type="entry name" value="SIROHEME SYNTHASE-RELATED"/>
    <property type="match status" value="1"/>
</dbReference>
<evidence type="ECO:0000313" key="12">
    <source>
        <dbReference type="EMBL" id="PTX64577.1"/>
    </source>
</evidence>
<comment type="similarity">
    <text evidence="1 9">Belongs to the precorrin methyltransferase family.</text>
</comment>
<dbReference type="InterPro" id="IPR000878">
    <property type="entry name" value="4pyrrol_Mease"/>
</dbReference>
<dbReference type="Gene3D" id="3.40.1010.10">
    <property type="entry name" value="Cobalt-precorrin-4 Transmethylase, Domain 1"/>
    <property type="match status" value="1"/>
</dbReference>
<evidence type="ECO:0000256" key="7">
    <source>
        <dbReference type="ARBA" id="ARBA00023244"/>
    </source>
</evidence>
<dbReference type="FunFam" id="3.40.1010.10:FF:000001">
    <property type="entry name" value="Siroheme synthase"/>
    <property type="match status" value="1"/>
</dbReference>
<dbReference type="CDD" id="cd11642">
    <property type="entry name" value="SUMT"/>
    <property type="match status" value="1"/>
</dbReference>
<dbReference type="InterPro" id="IPR014776">
    <property type="entry name" value="4pyrrole_Mease_sub2"/>
</dbReference>
<dbReference type="Pfam" id="PF00590">
    <property type="entry name" value="TP_methylase"/>
    <property type="match status" value="1"/>
</dbReference>
<evidence type="ECO:0000259" key="10">
    <source>
        <dbReference type="Pfam" id="PF00590"/>
    </source>
</evidence>
<evidence type="ECO:0000256" key="5">
    <source>
        <dbReference type="ARBA" id="ARBA00022679"/>
    </source>
</evidence>
<dbReference type="PROSITE" id="PS00839">
    <property type="entry name" value="SUMT_1"/>
    <property type="match status" value="1"/>
</dbReference>
<dbReference type="SUPFAM" id="SSF69618">
    <property type="entry name" value="HemD-like"/>
    <property type="match status" value="1"/>
</dbReference>
<evidence type="ECO:0000256" key="3">
    <source>
        <dbReference type="ARBA" id="ARBA00018323"/>
    </source>
</evidence>
<dbReference type="RefSeq" id="WP_108021648.1">
    <property type="nucleotide sequence ID" value="NZ_QBKR01000002.1"/>
</dbReference>
<dbReference type="InterPro" id="IPR035996">
    <property type="entry name" value="4pyrrol_Methylase_sf"/>
</dbReference>
<accession>A0A2T6C8D4</accession>
<dbReference type="GO" id="GO:0004851">
    <property type="term" value="F:uroporphyrin-III C-methyltransferase activity"/>
    <property type="evidence" value="ECO:0007669"/>
    <property type="project" value="UniProtKB-EC"/>
</dbReference>
<proteinExistence type="inferred from homology"/>
<evidence type="ECO:0000256" key="2">
    <source>
        <dbReference type="ARBA" id="ARBA00012162"/>
    </source>
</evidence>
<evidence type="ECO:0000313" key="13">
    <source>
        <dbReference type="Proteomes" id="UP000244240"/>
    </source>
</evidence>
<dbReference type="InterPro" id="IPR014777">
    <property type="entry name" value="4pyrrole_Mease_sub1"/>
</dbReference>
<dbReference type="NCBIfam" id="NF004790">
    <property type="entry name" value="PRK06136.1"/>
    <property type="match status" value="1"/>
</dbReference>
<keyword evidence="13" id="KW-1185">Reference proteome</keyword>
<dbReference type="AlphaFoldDB" id="A0A2T6C8D4"/>
<dbReference type="NCBIfam" id="TIGR01469">
    <property type="entry name" value="cobA_cysG_Cterm"/>
    <property type="match status" value="1"/>
</dbReference>
<feature type="domain" description="Tetrapyrrole biosynthesis uroporphyrinogen III synthase" evidence="11">
    <location>
        <begin position="414"/>
        <end position="483"/>
    </location>
</feature>
<dbReference type="InterPro" id="IPR050161">
    <property type="entry name" value="Siro_Cobalamin_biosynth"/>
</dbReference>
<keyword evidence="4 9" id="KW-0489">Methyltransferase</keyword>
<dbReference type="InterPro" id="IPR006366">
    <property type="entry name" value="CobA/CysG_C"/>
</dbReference>
<evidence type="ECO:0000256" key="1">
    <source>
        <dbReference type="ARBA" id="ARBA00005879"/>
    </source>
</evidence>
<evidence type="ECO:0000256" key="6">
    <source>
        <dbReference type="ARBA" id="ARBA00022691"/>
    </source>
</evidence>
<dbReference type="OrthoDB" id="9815856at2"/>
<dbReference type="GO" id="GO:0019354">
    <property type="term" value="P:siroheme biosynthetic process"/>
    <property type="evidence" value="ECO:0007669"/>
    <property type="project" value="InterPro"/>
</dbReference>
<comment type="caution">
    <text evidence="12">The sequence shown here is derived from an EMBL/GenBank/DDBJ whole genome shotgun (WGS) entry which is preliminary data.</text>
</comment>
<evidence type="ECO:0000256" key="8">
    <source>
        <dbReference type="ARBA" id="ARBA00079776"/>
    </source>
</evidence>
<dbReference type="GO" id="GO:0004852">
    <property type="term" value="F:uroporphyrinogen-III synthase activity"/>
    <property type="evidence" value="ECO:0007669"/>
    <property type="project" value="InterPro"/>
</dbReference>
<evidence type="ECO:0000256" key="4">
    <source>
        <dbReference type="ARBA" id="ARBA00022603"/>
    </source>
</evidence>
<dbReference type="Gene3D" id="3.40.50.10090">
    <property type="match status" value="2"/>
</dbReference>
<dbReference type="Proteomes" id="UP000244240">
    <property type="component" value="Unassembled WGS sequence"/>
</dbReference>